<proteinExistence type="predicted"/>
<reference evidence="3" key="1">
    <citation type="submission" date="2022-09" db="EMBL/GenBank/DDBJ databases">
        <title>Culturomic study of gut microbiota in children with autism spectrum disorder.</title>
        <authorList>
            <person name="Efimov B.A."/>
            <person name="Chaplin A.V."/>
            <person name="Sokolova S.R."/>
            <person name="Pikina A.P."/>
            <person name="Korzhanova M."/>
            <person name="Belova V."/>
            <person name="Korostin D."/>
        </authorList>
    </citation>
    <scope>NUCLEOTIDE SEQUENCE</scope>
    <source>
        <strain evidence="3">ASD5510</strain>
    </source>
</reference>
<keyword evidence="1" id="KW-0812">Transmembrane</keyword>
<name>A0A9J6QUH6_9FIRM</name>
<keyword evidence="4" id="KW-1185">Reference proteome</keyword>
<dbReference type="EMBL" id="JAOSHN010000005">
    <property type="protein sequence ID" value="MCU7379324.1"/>
    <property type="molecule type" value="Genomic_DNA"/>
</dbReference>
<feature type="transmembrane region" description="Helical" evidence="1">
    <location>
        <begin position="33"/>
        <end position="53"/>
    </location>
</feature>
<dbReference type="AlphaFoldDB" id="A0A9J6QUH6"/>
<dbReference type="EMBL" id="JAOSHN010000001">
    <property type="protein sequence ID" value="MCU7376775.1"/>
    <property type="molecule type" value="Genomic_DNA"/>
</dbReference>
<evidence type="ECO:0000313" key="4">
    <source>
        <dbReference type="Proteomes" id="UP001065549"/>
    </source>
</evidence>
<dbReference type="Gene3D" id="2.60.40.1630">
    <property type="entry name" value="bacillus anthracis domain"/>
    <property type="match status" value="1"/>
</dbReference>
<keyword evidence="1" id="KW-0472">Membrane</keyword>
<comment type="caution">
    <text evidence="3">The sequence shown here is derived from an EMBL/GenBank/DDBJ whole genome shotgun (WGS) entry which is preliminary data.</text>
</comment>
<evidence type="ECO:0000256" key="1">
    <source>
        <dbReference type="SAM" id="Phobius"/>
    </source>
</evidence>
<dbReference type="Proteomes" id="UP001065549">
    <property type="component" value="Unassembled WGS sequence"/>
</dbReference>
<sequence>MNKEEKERILACVVEQIEKERTPRKTRHLRRTAAIALAAVMLLACGAFTVKVLKLDSRLASLLGGTSDQITQSVTDINAAVEKNGLRIEAKQAVGDGHRVFVLLEVTSLTDLKLDQMCCFESFDMESQQTGMLSLSPMKDGVSADGKTLSMLMELSSDEAANNREVELKLKNLGKVINVQEGDEKVLIEGSWKLNFKLAYKDVSKTYKPSAEIPAGEGSLVIEKITISPISCFVEGKVGRYYEDVEAGWESLTALKIKMKDGAAVPVQIDGSSWLSDGSHSSGTMEGVLGKLIDMQQVESVLLDGKEIPLHQ</sequence>
<dbReference type="RefSeq" id="WP_253020421.1">
    <property type="nucleotide sequence ID" value="NZ_JAOSHN010000001.1"/>
</dbReference>
<evidence type="ECO:0000313" key="2">
    <source>
        <dbReference type="EMBL" id="MCU7376775.1"/>
    </source>
</evidence>
<organism evidence="3 4">
    <name type="scientific">Hominibacterium faecale</name>
    <dbReference type="NCBI Taxonomy" id="2839743"/>
    <lineage>
        <taxon>Bacteria</taxon>
        <taxon>Bacillati</taxon>
        <taxon>Bacillota</taxon>
        <taxon>Clostridia</taxon>
        <taxon>Peptostreptococcales</taxon>
        <taxon>Anaerovoracaceae</taxon>
        <taxon>Hominibacterium</taxon>
    </lineage>
</organism>
<accession>A0A9J6QUH6</accession>
<evidence type="ECO:0000313" key="3">
    <source>
        <dbReference type="EMBL" id="MCU7379324.1"/>
    </source>
</evidence>
<keyword evidence="1" id="KW-1133">Transmembrane helix</keyword>
<gene>
    <name evidence="2" type="ORF">OBO34_00210</name>
    <name evidence="3" type="ORF">OBO34_13305</name>
</gene>
<protein>
    <submittedName>
        <fullName evidence="3">DUF4179 domain-containing protein</fullName>
    </submittedName>
</protein>